<evidence type="ECO:0000313" key="11">
    <source>
        <dbReference type="Proteomes" id="UP000198242"/>
    </source>
</evidence>
<dbReference type="InterPro" id="IPR051048">
    <property type="entry name" value="Peptidase_S8/S53_subtilisin"/>
</dbReference>
<evidence type="ECO:0000256" key="2">
    <source>
        <dbReference type="ARBA" id="ARBA00022670"/>
    </source>
</evidence>
<dbReference type="GO" id="GO:0004252">
    <property type="term" value="F:serine-type endopeptidase activity"/>
    <property type="evidence" value="ECO:0007669"/>
    <property type="project" value="UniProtKB-UniRule"/>
</dbReference>
<evidence type="ECO:0000256" key="4">
    <source>
        <dbReference type="ARBA" id="ARBA00022825"/>
    </source>
</evidence>
<name>A0A1C4XH65_MICVI</name>
<dbReference type="EMBL" id="LT607411">
    <property type="protein sequence ID" value="SCF07692.1"/>
    <property type="molecule type" value="Genomic_DNA"/>
</dbReference>
<dbReference type="PANTHER" id="PTHR43399:SF4">
    <property type="entry name" value="CELL WALL-ASSOCIATED PROTEASE"/>
    <property type="match status" value="1"/>
</dbReference>
<dbReference type="GO" id="GO:0005975">
    <property type="term" value="P:carbohydrate metabolic process"/>
    <property type="evidence" value="ECO:0007669"/>
    <property type="project" value="UniProtKB-ARBA"/>
</dbReference>
<feature type="chain" id="PRO_5008708035" evidence="8">
    <location>
        <begin position="27"/>
        <end position="1121"/>
    </location>
</feature>
<keyword evidence="2 6" id="KW-0645">Protease</keyword>
<gene>
    <name evidence="10" type="ORF">GA0074695_3298</name>
</gene>
<dbReference type="PANTHER" id="PTHR43399">
    <property type="entry name" value="SUBTILISIN-RELATED"/>
    <property type="match status" value="1"/>
</dbReference>
<feature type="signal peptide" evidence="8">
    <location>
        <begin position="1"/>
        <end position="26"/>
    </location>
</feature>
<dbReference type="Proteomes" id="UP000198242">
    <property type="component" value="Chromosome I"/>
</dbReference>
<feature type="active site" description="Charge relay system" evidence="5 6">
    <location>
        <position position="261"/>
    </location>
</feature>
<sequence length="1121" mass="118804">MHLRRPALAGALALLMAGAAPNAASASPDHKSGLAPVANPSATETVTLVTGDRVVVQAGPDGRTAFTIEKADRDGDISFETLTYRDGTYIIPSDAAPLVPEVLDRELFNVTKLAEYDYHDSVPVIVSYEPKAARTLSAPRGARVTAQLPSINAVAATIDRNGQWWRSAQPSRAAGAKSLAGTGALAGVDKIWLDGLAKVELSESVRQIGAPEAWAAGYDGAGVTVAVLDTGIDVDHPDLKGRVLAAQDFTDSGSPRDSHGHGTHVATTIAGTGAASGGKYTGVAPKARLLAGKVCVSEGCPFSAIMLGMQWAATQGADVVNMSLGGGFSDGSDPLSQTVNALTEQYGTLFVVAAGNSGVYGEGSVDAPGAADAALTVGAVDKADKLAYFSGHGPRLGDYAIKPDLTAPGVGIVAGRAAGTAMGSPVDDHYTAASGTSMATPHVAGAAALFLQQHPGLSPAQVKAALASTAVANGDLEVYQQGGGRLDLRNAVTSAVLPDRSPLSLGYFAYPQDEAAPVSTTVSYTNRGTETVTIDLALDVKNREGSTASADMLTVSPASLTIAPGGTAKAKVTLDIRVGAAGVYGGYLTASRNGGTINHIPVGYYKEGVRHELRVKGIDRNGQPANALGMIDVLDVVDTARFMEIDNQFDNGVVTLRVPPGTYSVAGLIYTRHEQQGSLPERTWVGDPEIKIDRDTTLVFDARQAAPVRIVTPEPVTPTGIGTLGWWRQTEAGWPFAHNFHGSPSLVSATPTAPVTRGDFELYTRQRLVGGPQNSILYDLVVPFHGQVPADPAFVADPARLARVNSRYHSDVTGHTMLQLRHMYRPWSLASSEIATVHAAPQERVEYLVAEENCYAQWMYGALAYVGEMREPTTCYKPGERRDQSWFRQVARPGFNAGSQHEPGVPTTRDGDGLTLFMYEWLDSDRHYGMTDSRVDTTAVRVYENGRLIGQGPRAQGTITVSPDKAEHRIELDVARKADWWTTSTETHTAWTLRSKGSTSGPVVLPLLQVDYNVPVDLLNTTAQPSNRQGPLTLGLTVGHQVGADGPAVRGAKVSISYDDGKTWQKRPVRGLDGGRFEVTLDNRDPAETNGFVALRVEAWDADNNRIEQTIIRAWQLPPAR</sequence>
<dbReference type="SUPFAM" id="SSF52743">
    <property type="entry name" value="Subtilisin-like"/>
    <property type="match status" value="1"/>
</dbReference>
<feature type="active site" description="Charge relay system" evidence="5 6">
    <location>
        <position position="437"/>
    </location>
</feature>
<proteinExistence type="inferred from homology"/>
<dbReference type="Gene3D" id="3.40.50.200">
    <property type="entry name" value="Peptidase S8/S53 domain"/>
    <property type="match status" value="1"/>
</dbReference>
<keyword evidence="8" id="KW-0732">Signal</keyword>
<reference evidence="11" key="1">
    <citation type="submission" date="2016-06" db="EMBL/GenBank/DDBJ databases">
        <authorList>
            <person name="Varghese N."/>
            <person name="Submissions Spin"/>
        </authorList>
    </citation>
    <scope>NUCLEOTIDE SEQUENCE [LARGE SCALE GENOMIC DNA]</scope>
    <source>
        <strain evidence="11">DSM 43909</strain>
    </source>
</reference>
<evidence type="ECO:0000259" key="9">
    <source>
        <dbReference type="Pfam" id="PF00082"/>
    </source>
</evidence>
<evidence type="ECO:0000256" key="5">
    <source>
        <dbReference type="PIRSR" id="PIRSR615500-1"/>
    </source>
</evidence>
<comment type="similarity">
    <text evidence="1 6 7">Belongs to the peptidase S8 family.</text>
</comment>
<keyword evidence="11" id="KW-1185">Reference proteome</keyword>
<dbReference type="Pfam" id="PF00082">
    <property type="entry name" value="Peptidase_S8"/>
    <property type="match status" value="1"/>
</dbReference>
<dbReference type="OrthoDB" id="5167143at2"/>
<protein>
    <submittedName>
        <fullName evidence="10">Serine protease, subtilisin family</fullName>
    </submittedName>
</protein>
<keyword evidence="3 6" id="KW-0378">Hydrolase</keyword>
<accession>A0A1C4XH65</accession>
<dbReference type="AlphaFoldDB" id="A0A1C4XH65"/>
<evidence type="ECO:0000256" key="3">
    <source>
        <dbReference type="ARBA" id="ARBA00022801"/>
    </source>
</evidence>
<dbReference type="InterPro" id="IPR000209">
    <property type="entry name" value="Peptidase_S8/S53_dom"/>
</dbReference>
<keyword evidence="4 6" id="KW-0720">Serine protease</keyword>
<dbReference type="PROSITE" id="PS00136">
    <property type="entry name" value="SUBTILASE_ASP"/>
    <property type="match status" value="1"/>
</dbReference>
<dbReference type="CDD" id="cd07487">
    <property type="entry name" value="Peptidases_S8_1"/>
    <property type="match status" value="1"/>
</dbReference>
<evidence type="ECO:0000256" key="1">
    <source>
        <dbReference type="ARBA" id="ARBA00011073"/>
    </source>
</evidence>
<feature type="active site" description="Charge relay system" evidence="5 6">
    <location>
        <position position="229"/>
    </location>
</feature>
<dbReference type="InterPro" id="IPR036852">
    <property type="entry name" value="Peptidase_S8/S53_dom_sf"/>
</dbReference>
<dbReference type="InterPro" id="IPR013783">
    <property type="entry name" value="Ig-like_fold"/>
</dbReference>
<evidence type="ECO:0000313" key="10">
    <source>
        <dbReference type="EMBL" id="SCF07692.1"/>
    </source>
</evidence>
<evidence type="ECO:0000256" key="6">
    <source>
        <dbReference type="PROSITE-ProRule" id="PRU01240"/>
    </source>
</evidence>
<dbReference type="PROSITE" id="PS00138">
    <property type="entry name" value="SUBTILASE_SER"/>
    <property type="match status" value="1"/>
</dbReference>
<feature type="domain" description="Peptidase S8/S53" evidence="9">
    <location>
        <begin position="220"/>
        <end position="477"/>
    </location>
</feature>
<dbReference type="InterPro" id="IPR023828">
    <property type="entry name" value="Peptidase_S8_Ser-AS"/>
</dbReference>
<dbReference type="PROSITE" id="PS51892">
    <property type="entry name" value="SUBTILASE"/>
    <property type="match status" value="1"/>
</dbReference>
<dbReference type="InterPro" id="IPR015500">
    <property type="entry name" value="Peptidase_S8_subtilisin-rel"/>
</dbReference>
<evidence type="ECO:0000256" key="8">
    <source>
        <dbReference type="SAM" id="SignalP"/>
    </source>
</evidence>
<dbReference type="Gene3D" id="2.60.40.10">
    <property type="entry name" value="Immunoglobulins"/>
    <property type="match status" value="1"/>
</dbReference>
<organism evidence="10 11">
    <name type="scientific">Micromonospora viridifaciens</name>
    <dbReference type="NCBI Taxonomy" id="1881"/>
    <lineage>
        <taxon>Bacteria</taxon>
        <taxon>Bacillati</taxon>
        <taxon>Actinomycetota</taxon>
        <taxon>Actinomycetes</taxon>
        <taxon>Micromonosporales</taxon>
        <taxon>Micromonosporaceae</taxon>
        <taxon>Micromonospora</taxon>
    </lineage>
</organism>
<dbReference type="RefSeq" id="WP_157744488.1">
    <property type="nucleotide sequence ID" value="NZ_LT607411.1"/>
</dbReference>
<dbReference type="InterPro" id="IPR023827">
    <property type="entry name" value="Peptidase_S8_Asp-AS"/>
</dbReference>
<dbReference type="PRINTS" id="PR00723">
    <property type="entry name" value="SUBTILISIN"/>
</dbReference>
<dbReference type="GO" id="GO:0006508">
    <property type="term" value="P:proteolysis"/>
    <property type="evidence" value="ECO:0007669"/>
    <property type="project" value="UniProtKB-KW"/>
</dbReference>
<evidence type="ECO:0000256" key="7">
    <source>
        <dbReference type="RuleBase" id="RU003355"/>
    </source>
</evidence>